<protein>
    <submittedName>
        <fullName evidence="2">Uncharacterized protein</fullName>
    </submittedName>
</protein>
<comment type="caution">
    <text evidence="2">The sequence shown here is derived from an EMBL/GenBank/DDBJ whole genome shotgun (WGS) entry which is preliminary data.</text>
</comment>
<dbReference type="Proteomes" id="UP000266841">
    <property type="component" value="Unassembled WGS sequence"/>
</dbReference>
<name>K0QZS3_THAOC</name>
<organism evidence="2 3">
    <name type="scientific">Thalassiosira oceanica</name>
    <name type="common">Marine diatom</name>
    <dbReference type="NCBI Taxonomy" id="159749"/>
    <lineage>
        <taxon>Eukaryota</taxon>
        <taxon>Sar</taxon>
        <taxon>Stramenopiles</taxon>
        <taxon>Ochrophyta</taxon>
        <taxon>Bacillariophyta</taxon>
        <taxon>Coscinodiscophyceae</taxon>
        <taxon>Thalassiosirophycidae</taxon>
        <taxon>Thalassiosirales</taxon>
        <taxon>Thalassiosiraceae</taxon>
        <taxon>Thalassiosira</taxon>
    </lineage>
</organism>
<accession>K0QZS3</accession>
<sequence length="511" mass="57340">MASDSGPRGLRRYYQGRVEQAKPLKRPRGLRDYIILELACHPTQLALVFHHKLLTGFSQSTRVCSSESLIFRGGSGLRVRRQGQVDSSRKVLKPLSNWTGVRHSGVLKLSCDWSILEGNTGPTRLQPREPPDLSEGPTTAWCFPCHREPGVLRHFTGHEVALPPSVGPLLNSDLTADFYCRTANLTAAILPNTIGHPSILHPPTSVTPHGRVTHHHDRDISGYRRQRLDDQRPHPDSHYRTEREFHRVAASHRSFGGGYWTGEAVDHHDLVPFEPSQLPQKDLGLCLGDQIAVLYKGRWVAGFVGVIGDPDDAWSTMLSAPEVSYEENGDLTALPLNDPARSLIPTSLRTTLVLEGEEIQNLSWEGLPSPQRGNNPKITCIPPPNEPFIDITVSVADGQGITGRLLDERQLITDPRNWRNNFCCSYDVIRVFRSELPFLREIDGATVVINRETKEVLRRLSTSAGQQEAFLQRMPEQRPYPEEFTGRNFGRPGHRAGLHGFRSQREPSRNR</sequence>
<dbReference type="AlphaFoldDB" id="K0QZS3"/>
<proteinExistence type="predicted"/>
<gene>
    <name evidence="2" type="ORF">THAOC_36708</name>
</gene>
<feature type="compositionally biased region" description="Basic and acidic residues" evidence="1">
    <location>
        <begin position="476"/>
        <end position="485"/>
    </location>
</feature>
<evidence type="ECO:0000313" key="2">
    <source>
        <dbReference type="EMBL" id="EJK44730.1"/>
    </source>
</evidence>
<feature type="region of interest" description="Disordered" evidence="1">
    <location>
        <begin position="205"/>
        <end position="239"/>
    </location>
</feature>
<dbReference type="eggNOG" id="ENOG502QSXX">
    <property type="taxonomic scope" value="Eukaryota"/>
</dbReference>
<feature type="region of interest" description="Disordered" evidence="1">
    <location>
        <begin position="476"/>
        <end position="511"/>
    </location>
</feature>
<feature type="compositionally biased region" description="Basic and acidic residues" evidence="1">
    <location>
        <begin position="216"/>
        <end position="239"/>
    </location>
</feature>
<dbReference type="EMBL" id="AGNL01049300">
    <property type="protein sequence ID" value="EJK44730.1"/>
    <property type="molecule type" value="Genomic_DNA"/>
</dbReference>
<feature type="non-terminal residue" evidence="2">
    <location>
        <position position="511"/>
    </location>
</feature>
<evidence type="ECO:0000313" key="3">
    <source>
        <dbReference type="Proteomes" id="UP000266841"/>
    </source>
</evidence>
<reference evidence="2 3" key="1">
    <citation type="journal article" date="2012" name="Genome Biol.">
        <title>Genome and low-iron response of an oceanic diatom adapted to chronic iron limitation.</title>
        <authorList>
            <person name="Lommer M."/>
            <person name="Specht M."/>
            <person name="Roy A.S."/>
            <person name="Kraemer L."/>
            <person name="Andreson R."/>
            <person name="Gutowska M.A."/>
            <person name="Wolf J."/>
            <person name="Bergner S.V."/>
            <person name="Schilhabel M.B."/>
            <person name="Klostermeier U.C."/>
            <person name="Beiko R.G."/>
            <person name="Rosenstiel P."/>
            <person name="Hippler M."/>
            <person name="Laroche J."/>
        </authorList>
    </citation>
    <scope>NUCLEOTIDE SEQUENCE [LARGE SCALE GENOMIC DNA]</scope>
    <source>
        <strain evidence="2 3">CCMP1005</strain>
    </source>
</reference>
<evidence type="ECO:0000256" key="1">
    <source>
        <dbReference type="SAM" id="MobiDB-lite"/>
    </source>
</evidence>
<keyword evidence="3" id="KW-1185">Reference proteome</keyword>